<proteinExistence type="predicted"/>
<evidence type="ECO:0000313" key="3">
    <source>
        <dbReference type="EMBL" id="KAF2106845.1"/>
    </source>
</evidence>
<accession>A0A6A5YIG1</accession>
<dbReference type="Proteomes" id="UP000799770">
    <property type="component" value="Unassembled WGS sequence"/>
</dbReference>
<sequence>MTPVPARPAEWESSWPWDAKGRYNAALRDWDILYKRFKEQEQTFQGFQLASQASFPSLQVSVAASQHHGNGRERPANRTSNHGGSVGQGLSDVNLGRASDDNQPLLSQSEPPPAYTRNPQGGCSTLRSGTLPNLDPPAYILPTYASRSAPIEKDEELAKAKTRIRKLQEKCTALDRKLQRVVEATRRYLRARDEALTTWQKALPDILGEFPEAVQVGSADTNENSR</sequence>
<reference evidence="3" key="1">
    <citation type="journal article" date="2020" name="Stud. Mycol.">
        <title>101 Dothideomycetes genomes: a test case for predicting lifestyles and emergence of pathogens.</title>
        <authorList>
            <person name="Haridas S."/>
            <person name="Albert R."/>
            <person name="Binder M."/>
            <person name="Bloem J."/>
            <person name="Labutti K."/>
            <person name="Salamov A."/>
            <person name="Andreopoulos B."/>
            <person name="Baker S."/>
            <person name="Barry K."/>
            <person name="Bills G."/>
            <person name="Bluhm B."/>
            <person name="Cannon C."/>
            <person name="Castanera R."/>
            <person name="Culley D."/>
            <person name="Daum C."/>
            <person name="Ezra D."/>
            <person name="Gonzalez J."/>
            <person name="Henrissat B."/>
            <person name="Kuo A."/>
            <person name="Liang C."/>
            <person name="Lipzen A."/>
            <person name="Lutzoni F."/>
            <person name="Magnuson J."/>
            <person name="Mondo S."/>
            <person name="Nolan M."/>
            <person name="Ohm R."/>
            <person name="Pangilinan J."/>
            <person name="Park H.-J."/>
            <person name="Ramirez L."/>
            <person name="Alfaro M."/>
            <person name="Sun H."/>
            <person name="Tritt A."/>
            <person name="Yoshinaga Y."/>
            <person name="Zwiers L.-H."/>
            <person name="Turgeon B."/>
            <person name="Goodwin S."/>
            <person name="Spatafora J."/>
            <person name="Crous P."/>
            <person name="Grigoriev I."/>
        </authorList>
    </citation>
    <scope>NUCLEOTIDE SEQUENCE</scope>
    <source>
        <strain evidence="3">CBS 627.86</strain>
    </source>
</reference>
<evidence type="ECO:0000313" key="4">
    <source>
        <dbReference type="Proteomes" id="UP000799770"/>
    </source>
</evidence>
<evidence type="ECO:0000256" key="2">
    <source>
        <dbReference type="SAM" id="MobiDB-lite"/>
    </source>
</evidence>
<keyword evidence="1" id="KW-0175">Coiled coil</keyword>
<dbReference type="AlphaFoldDB" id="A0A6A5YIG1"/>
<evidence type="ECO:0000256" key="1">
    <source>
        <dbReference type="SAM" id="Coils"/>
    </source>
</evidence>
<feature type="coiled-coil region" evidence="1">
    <location>
        <begin position="157"/>
        <end position="194"/>
    </location>
</feature>
<protein>
    <submittedName>
        <fullName evidence="3">Uncharacterized protein</fullName>
    </submittedName>
</protein>
<gene>
    <name evidence="3" type="ORF">BDV96DRAFT_590569</name>
</gene>
<name>A0A6A5YIG1_9PLEO</name>
<dbReference type="EMBL" id="ML977359">
    <property type="protein sequence ID" value="KAF2106845.1"/>
    <property type="molecule type" value="Genomic_DNA"/>
</dbReference>
<feature type="compositionally biased region" description="Polar residues" evidence="2">
    <location>
        <begin position="117"/>
        <end position="131"/>
    </location>
</feature>
<keyword evidence="4" id="KW-1185">Reference proteome</keyword>
<feature type="region of interest" description="Disordered" evidence="2">
    <location>
        <begin position="62"/>
        <end position="134"/>
    </location>
</feature>
<organism evidence="3 4">
    <name type="scientific">Lophiotrema nucula</name>
    <dbReference type="NCBI Taxonomy" id="690887"/>
    <lineage>
        <taxon>Eukaryota</taxon>
        <taxon>Fungi</taxon>
        <taxon>Dikarya</taxon>
        <taxon>Ascomycota</taxon>
        <taxon>Pezizomycotina</taxon>
        <taxon>Dothideomycetes</taxon>
        <taxon>Pleosporomycetidae</taxon>
        <taxon>Pleosporales</taxon>
        <taxon>Lophiotremataceae</taxon>
        <taxon>Lophiotrema</taxon>
    </lineage>
</organism>